<dbReference type="InterPro" id="IPR002509">
    <property type="entry name" value="NODB_dom"/>
</dbReference>
<dbReference type="InterPro" id="IPR011330">
    <property type="entry name" value="Glyco_hydro/deAcase_b/a-brl"/>
</dbReference>
<dbReference type="SUPFAM" id="SSF88713">
    <property type="entry name" value="Glycoside hydrolase/deacetylase"/>
    <property type="match status" value="1"/>
</dbReference>
<reference evidence="7" key="1">
    <citation type="submission" date="2018-07" db="EMBL/GenBank/DDBJ databases">
        <authorList>
            <person name="Safronova V.I."/>
            <person name="Chirak E.R."/>
            <person name="Sazanova A.L."/>
        </authorList>
    </citation>
    <scope>NUCLEOTIDE SEQUENCE [LARGE SCALE GENOMIC DNA]</scope>
    <source>
        <strain evidence="7">RCAM04685</strain>
    </source>
</reference>
<dbReference type="OrthoDB" id="9784220at2"/>
<evidence type="ECO:0000256" key="3">
    <source>
        <dbReference type="ARBA" id="ARBA00020071"/>
    </source>
</evidence>
<comment type="caution">
    <text evidence="6">The sequence shown here is derived from an EMBL/GenBank/DDBJ whole genome shotgun (WGS) entry which is preliminary data.</text>
</comment>
<dbReference type="PANTHER" id="PTHR47561:SF1">
    <property type="entry name" value="POLYSACCHARIDE DEACETYLASE FAMILY PROTEIN (AFU_ORTHOLOGUE AFUA_6G05030)"/>
    <property type="match status" value="1"/>
</dbReference>
<evidence type="ECO:0000256" key="1">
    <source>
        <dbReference type="ARBA" id="ARBA00003236"/>
    </source>
</evidence>
<dbReference type="GO" id="GO:0016810">
    <property type="term" value="F:hydrolase activity, acting on carbon-nitrogen (but not peptide) bonds"/>
    <property type="evidence" value="ECO:0007669"/>
    <property type="project" value="InterPro"/>
</dbReference>
<dbReference type="Gene3D" id="3.20.20.370">
    <property type="entry name" value="Glycoside hydrolase/deacetylase"/>
    <property type="match status" value="1"/>
</dbReference>
<dbReference type="PROSITE" id="PS51677">
    <property type="entry name" value="NODB"/>
    <property type="match status" value="1"/>
</dbReference>
<sequence>MIENPIPWPNGARCAVAFSFDMDAETLLHVNFRETAPNRVAMSSMLRYDTNVAVPRLLEIFRRYDMRQTFFIPGWCAETYPAAVEKIIAAGHEIGHHGYLHKRPNLQSRDEEAQSLGLGIEALVKLSGRRPIGYRAPAFAFSKNTLELLQAEGFAYDASLMGGDVPYLIGNEQGDLVELPSDFVLDDWMQYVCLGDFNYMLPIASPARAMEVFRAEFDAAWRHGGLWISVWHPFVSGRLSRADAMVELIDYMQEKGGVWFAPLEEIAAHVRAVTASGAWTPRRDELPYWPEPLPADAPV</sequence>
<organism evidence="6 7">
    <name type="scientific">Bosea caraganae</name>
    <dbReference type="NCBI Taxonomy" id="2763117"/>
    <lineage>
        <taxon>Bacteria</taxon>
        <taxon>Pseudomonadati</taxon>
        <taxon>Pseudomonadota</taxon>
        <taxon>Alphaproteobacteria</taxon>
        <taxon>Hyphomicrobiales</taxon>
        <taxon>Boseaceae</taxon>
        <taxon>Bosea</taxon>
    </lineage>
</organism>
<dbReference type="EMBL" id="QQTP01000005">
    <property type="protein sequence ID" value="RDJ25561.1"/>
    <property type="molecule type" value="Genomic_DNA"/>
</dbReference>
<dbReference type="InterPro" id="IPR037950">
    <property type="entry name" value="PgdA-like"/>
</dbReference>
<dbReference type="Pfam" id="PF01522">
    <property type="entry name" value="Polysacc_deac_1"/>
    <property type="match status" value="1"/>
</dbReference>
<dbReference type="AlphaFoldDB" id="A0A370L7H8"/>
<accession>A0A370L7H8</accession>
<keyword evidence="7" id="KW-1185">Reference proteome</keyword>
<dbReference type="Proteomes" id="UP000255207">
    <property type="component" value="Unassembled WGS sequence"/>
</dbReference>
<gene>
    <name evidence="6" type="ORF">DWE98_12455</name>
</gene>
<dbReference type="CDD" id="cd10938">
    <property type="entry name" value="CE4_HpPgdA_like"/>
    <property type="match status" value="1"/>
</dbReference>
<evidence type="ECO:0000313" key="6">
    <source>
        <dbReference type="EMBL" id="RDJ25561.1"/>
    </source>
</evidence>
<evidence type="ECO:0000313" key="7">
    <source>
        <dbReference type="Proteomes" id="UP000255207"/>
    </source>
</evidence>
<name>A0A370L7H8_9HYPH</name>
<feature type="domain" description="NodB homology" evidence="5">
    <location>
        <begin position="39"/>
        <end position="261"/>
    </location>
</feature>
<dbReference type="PANTHER" id="PTHR47561">
    <property type="entry name" value="POLYSACCHARIDE DEACETYLASE FAMILY PROTEIN (AFU_ORTHOLOGUE AFUA_6G05030)"/>
    <property type="match status" value="1"/>
</dbReference>
<evidence type="ECO:0000256" key="2">
    <source>
        <dbReference type="ARBA" id="ARBA00010973"/>
    </source>
</evidence>
<comment type="similarity">
    <text evidence="2">Belongs to the polysaccharide deacetylase family.</text>
</comment>
<proteinExistence type="inferred from homology"/>
<dbReference type="GO" id="GO:0005975">
    <property type="term" value="P:carbohydrate metabolic process"/>
    <property type="evidence" value="ECO:0007669"/>
    <property type="project" value="InterPro"/>
</dbReference>
<evidence type="ECO:0000256" key="4">
    <source>
        <dbReference type="ARBA" id="ARBA00032976"/>
    </source>
</evidence>
<evidence type="ECO:0000259" key="5">
    <source>
        <dbReference type="PROSITE" id="PS51677"/>
    </source>
</evidence>
<comment type="function">
    <text evidence="1">Is involved in generating a small heat-stable compound (Nod), an acylated oligomer of N-acetylglucosamine, that stimulates mitosis in various plant protoplasts.</text>
</comment>
<protein>
    <recommendedName>
        <fullName evidence="3">Chitooligosaccharide deacetylase</fullName>
    </recommendedName>
    <alternativeName>
        <fullName evidence="4">Nodulation protein B</fullName>
    </alternativeName>
</protein>